<gene>
    <name evidence="2" type="ORF">MDG893_10821</name>
</gene>
<dbReference type="eggNOG" id="COG3437">
    <property type="taxonomic scope" value="Bacteria"/>
</dbReference>
<dbReference type="Pfam" id="PF13487">
    <property type="entry name" value="HD_5"/>
    <property type="match status" value="1"/>
</dbReference>
<dbReference type="InterPro" id="IPR003607">
    <property type="entry name" value="HD/PDEase_dom"/>
</dbReference>
<evidence type="ECO:0000259" key="1">
    <source>
        <dbReference type="PROSITE" id="PS51832"/>
    </source>
</evidence>
<name>A6EV39_9GAMM</name>
<evidence type="ECO:0000313" key="3">
    <source>
        <dbReference type="Proteomes" id="UP000005856"/>
    </source>
</evidence>
<comment type="caution">
    <text evidence="2">The sequence shown here is derived from an EMBL/GenBank/DDBJ whole genome shotgun (WGS) entry which is preliminary data.</text>
</comment>
<evidence type="ECO:0000313" key="2">
    <source>
        <dbReference type="EMBL" id="EDM49688.1"/>
    </source>
</evidence>
<dbReference type="CDD" id="cd00077">
    <property type="entry name" value="HDc"/>
    <property type="match status" value="1"/>
</dbReference>
<dbReference type="RefSeq" id="WP_007151890.1">
    <property type="nucleotide sequence ID" value="NZ_ABCP01000001.1"/>
</dbReference>
<organism evidence="2 3">
    <name type="scientific">Marinobacter algicola DG893</name>
    <dbReference type="NCBI Taxonomy" id="443152"/>
    <lineage>
        <taxon>Bacteria</taxon>
        <taxon>Pseudomonadati</taxon>
        <taxon>Pseudomonadota</taxon>
        <taxon>Gammaproteobacteria</taxon>
        <taxon>Pseudomonadales</taxon>
        <taxon>Marinobacteraceae</taxon>
        <taxon>Marinobacter</taxon>
    </lineage>
</organism>
<dbReference type="Proteomes" id="UP000005856">
    <property type="component" value="Unassembled WGS sequence"/>
</dbReference>
<reference evidence="2 3" key="1">
    <citation type="submission" date="2007-06" db="EMBL/GenBank/DDBJ databases">
        <authorList>
            <person name="Green D."/>
            <person name="Ferriera S."/>
            <person name="Johnson J."/>
            <person name="Kravitz S."/>
            <person name="Beeson K."/>
            <person name="Sutton G."/>
            <person name="Rogers Y.-H."/>
            <person name="Friedman R."/>
            <person name="Frazier M."/>
            <person name="Venter J.C."/>
        </authorList>
    </citation>
    <scope>NUCLEOTIDE SEQUENCE [LARGE SCALE GENOMIC DNA]</scope>
    <source>
        <strain evidence="2 3">DG893</strain>
    </source>
</reference>
<dbReference type="eggNOG" id="COG2206">
    <property type="taxonomic scope" value="Bacteria"/>
</dbReference>
<dbReference type="STRING" id="443152.MDG893_10821"/>
<keyword evidence="3" id="KW-1185">Reference proteome</keyword>
<dbReference type="PROSITE" id="PS51832">
    <property type="entry name" value="HD_GYP"/>
    <property type="match status" value="1"/>
</dbReference>
<sequence>MMVDEAIQSSAEPFAHFTMNDDERYEFHLAAWLHDCGKITSPEHVVDKAVKLETIYNRIHEIRTRFEVLHRDTEIRCLKRQLAGESSRQAETDRDLEQEELQEAFRAVANANTGGEFMSEDDIEHIRQIGQRTWVRHFSDRLGLSGDERQVLTDTPEQALPATEPLIADKPSHLRSWGEHKPPVTKDDPRNRWGFDMTLPEHAVNQGELHNLTVAKGTLTPEERFRINDHIVQTICMLDALPLPDRLANVPHLAGTHHERMDGQGYPCRLNADNMGIPERIMAVADIFEALTAVDRPYKEGKTLTESLAIMQRMVNDGHIDRAVFQLFVRSGIYRRYAEQHLRPEQIDTVNEERFLT</sequence>
<dbReference type="EMBL" id="ABCP01000001">
    <property type="protein sequence ID" value="EDM49688.1"/>
    <property type="molecule type" value="Genomic_DNA"/>
</dbReference>
<dbReference type="PANTHER" id="PTHR45228">
    <property type="entry name" value="CYCLIC DI-GMP PHOSPHODIESTERASE TM_0186-RELATED"/>
    <property type="match status" value="1"/>
</dbReference>
<protein>
    <submittedName>
        <fullName evidence="2">Chemotaxis sensory transducer family protein</fullName>
    </submittedName>
</protein>
<dbReference type="PANTHER" id="PTHR45228:SF5">
    <property type="entry name" value="CYCLIC DI-GMP PHOSPHODIESTERASE VC_1348-RELATED"/>
    <property type="match status" value="1"/>
</dbReference>
<accession>A6EV39</accession>
<dbReference type="InterPro" id="IPR052020">
    <property type="entry name" value="Cyclic_di-GMP/3'3'-cGAMP_PDE"/>
</dbReference>
<proteinExistence type="predicted"/>
<dbReference type="GO" id="GO:0008081">
    <property type="term" value="F:phosphoric diester hydrolase activity"/>
    <property type="evidence" value="ECO:0007669"/>
    <property type="project" value="UniProtKB-ARBA"/>
</dbReference>
<dbReference type="SUPFAM" id="SSF109604">
    <property type="entry name" value="HD-domain/PDEase-like"/>
    <property type="match status" value="1"/>
</dbReference>
<feature type="domain" description="HD-GYP" evidence="1">
    <location>
        <begin position="131"/>
        <end position="344"/>
    </location>
</feature>
<dbReference type="AlphaFoldDB" id="A6EV39"/>
<dbReference type="Gene3D" id="1.10.3210.10">
    <property type="entry name" value="Hypothetical protein af1432"/>
    <property type="match status" value="2"/>
</dbReference>
<dbReference type="InterPro" id="IPR037522">
    <property type="entry name" value="HD_GYP_dom"/>
</dbReference>